<protein>
    <recommendedName>
        <fullName evidence="2">Protein NATD1</fullName>
    </recommendedName>
    <alternativeName>
        <fullName evidence="3">N-acetyltransferase domain-containing protein 1</fullName>
    </alternativeName>
</protein>
<evidence type="ECO:0000259" key="4">
    <source>
        <dbReference type="PROSITE" id="PS51729"/>
    </source>
</evidence>
<dbReference type="EMBL" id="GGFK01013045">
    <property type="protein sequence ID" value="MBW46366.1"/>
    <property type="molecule type" value="Transcribed_RNA"/>
</dbReference>
<dbReference type="PANTHER" id="PTHR31435:SF9">
    <property type="entry name" value="PROTEIN NATD1"/>
    <property type="match status" value="1"/>
</dbReference>
<comment type="similarity">
    <text evidence="1">Belongs to the NATD1 family.</text>
</comment>
<accession>A0A2M4AZZ6</accession>
<dbReference type="Pfam" id="PF14542">
    <property type="entry name" value="Acetyltransf_CG"/>
    <property type="match status" value="1"/>
</dbReference>
<dbReference type="InterPro" id="IPR031165">
    <property type="entry name" value="GNAT_YJDJ"/>
</dbReference>
<dbReference type="PANTHER" id="PTHR31435">
    <property type="entry name" value="PROTEIN NATD1"/>
    <property type="match status" value="1"/>
</dbReference>
<evidence type="ECO:0000256" key="1">
    <source>
        <dbReference type="ARBA" id="ARBA00006233"/>
    </source>
</evidence>
<feature type="domain" description="N-acetyltransferase" evidence="4">
    <location>
        <begin position="30"/>
        <end position="119"/>
    </location>
</feature>
<dbReference type="PROSITE" id="PS51729">
    <property type="entry name" value="GNAT_YJDJ"/>
    <property type="match status" value="1"/>
</dbReference>
<sequence length="120" mass="13557">MSSMLFGRVVASRLAGSRAAYSHAVNTAVLNDTRLSEFVINLDETNRAFLKYSIDQQRNVINFQHTFVPDAAKGKGLGKILTKAAFQFAIEHNLKVKLECEFTQKYYKNNETKYAAYVAK</sequence>
<name>A0A2M4AZZ6_9DIPT</name>
<dbReference type="InterPro" id="IPR045057">
    <property type="entry name" value="Gcn5-rel_NAT"/>
</dbReference>
<reference evidence="5" key="1">
    <citation type="submission" date="2018-01" db="EMBL/GenBank/DDBJ databases">
        <title>An insight into the sialome of Amazonian anophelines.</title>
        <authorList>
            <person name="Ribeiro J.M."/>
            <person name="Scarpassa V."/>
            <person name="Calvo E."/>
        </authorList>
    </citation>
    <scope>NUCLEOTIDE SEQUENCE</scope>
    <source>
        <tissue evidence="5">Salivary glands</tissue>
    </source>
</reference>
<evidence type="ECO:0000256" key="3">
    <source>
        <dbReference type="ARBA" id="ARBA00031876"/>
    </source>
</evidence>
<dbReference type="InterPro" id="IPR016181">
    <property type="entry name" value="Acyl_CoA_acyltransferase"/>
</dbReference>
<evidence type="ECO:0000313" key="5">
    <source>
        <dbReference type="EMBL" id="MBW46366.1"/>
    </source>
</evidence>
<dbReference type="SUPFAM" id="SSF55729">
    <property type="entry name" value="Acyl-CoA N-acyltransferases (Nat)"/>
    <property type="match status" value="1"/>
</dbReference>
<dbReference type="Gene3D" id="3.40.630.30">
    <property type="match status" value="1"/>
</dbReference>
<proteinExistence type="inferred from homology"/>
<organism evidence="5">
    <name type="scientific">Anopheles triannulatus</name>
    <dbReference type="NCBI Taxonomy" id="58253"/>
    <lineage>
        <taxon>Eukaryota</taxon>
        <taxon>Metazoa</taxon>
        <taxon>Ecdysozoa</taxon>
        <taxon>Arthropoda</taxon>
        <taxon>Hexapoda</taxon>
        <taxon>Insecta</taxon>
        <taxon>Pterygota</taxon>
        <taxon>Neoptera</taxon>
        <taxon>Endopterygota</taxon>
        <taxon>Diptera</taxon>
        <taxon>Nematocera</taxon>
        <taxon>Culicoidea</taxon>
        <taxon>Culicidae</taxon>
        <taxon>Anophelinae</taxon>
        <taxon>Anopheles</taxon>
    </lineage>
</organism>
<dbReference type="AlphaFoldDB" id="A0A2M4AZZ6"/>
<evidence type="ECO:0000256" key="2">
    <source>
        <dbReference type="ARBA" id="ARBA00020243"/>
    </source>
</evidence>